<feature type="signal peptide" evidence="1">
    <location>
        <begin position="1"/>
        <end position="15"/>
    </location>
</feature>
<sequence length="116" mass="13596">MNFLLFICFVFPTLHLPKTTHYFTKKNNPLVLHTHLLNFPKGCELRVASNKKTTKPFEKVFRSEKIIKLCFLHPALSRNQPKKKNNSRFSQQLFCLFTHPPPTYHDGAIIVCVENR</sequence>
<keyword evidence="1" id="KW-0732">Signal</keyword>
<name>A0A8D8BD11_CULPI</name>
<evidence type="ECO:0000313" key="2">
    <source>
        <dbReference type="EMBL" id="CAG6471205.1"/>
    </source>
</evidence>
<accession>A0A8D8BD11</accession>
<feature type="chain" id="PRO_5034437398" evidence="1">
    <location>
        <begin position="16"/>
        <end position="116"/>
    </location>
</feature>
<reference evidence="2" key="1">
    <citation type="submission" date="2021-05" db="EMBL/GenBank/DDBJ databases">
        <authorList>
            <person name="Alioto T."/>
            <person name="Alioto T."/>
            <person name="Gomez Garrido J."/>
        </authorList>
    </citation>
    <scope>NUCLEOTIDE SEQUENCE</scope>
</reference>
<dbReference type="AlphaFoldDB" id="A0A8D8BD11"/>
<organism evidence="2">
    <name type="scientific">Culex pipiens</name>
    <name type="common">House mosquito</name>
    <dbReference type="NCBI Taxonomy" id="7175"/>
    <lineage>
        <taxon>Eukaryota</taxon>
        <taxon>Metazoa</taxon>
        <taxon>Ecdysozoa</taxon>
        <taxon>Arthropoda</taxon>
        <taxon>Hexapoda</taxon>
        <taxon>Insecta</taxon>
        <taxon>Pterygota</taxon>
        <taxon>Neoptera</taxon>
        <taxon>Endopterygota</taxon>
        <taxon>Diptera</taxon>
        <taxon>Nematocera</taxon>
        <taxon>Culicoidea</taxon>
        <taxon>Culicidae</taxon>
        <taxon>Culicinae</taxon>
        <taxon>Culicini</taxon>
        <taxon>Culex</taxon>
        <taxon>Culex</taxon>
    </lineage>
</organism>
<dbReference type="EMBL" id="HBUE01067187">
    <property type="protein sequence ID" value="CAG6471205.1"/>
    <property type="molecule type" value="Transcribed_RNA"/>
</dbReference>
<proteinExistence type="predicted"/>
<evidence type="ECO:0000256" key="1">
    <source>
        <dbReference type="SAM" id="SignalP"/>
    </source>
</evidence>
<protein>
    <submittedName>
        <fullName evidence="2">(northern house mosquito) hypothetical protein</fullName>
    </submittedName>
</protein>